<dbReference type="Proteomes" id="UP000835052">
    <property type="component" value="Unassembled WGS sequence"/>
</dbReference>
<keyword evidence="2" id="KW-1185">Reference proteome</keyword>
<organism evidence="1 2">
    <name type="scientific">Caenorhabditis auriculariae</name>
    <dbReference type="NCBI Taxonomy" id="2777116"/>
    <lineage>
        <taxon>Eukaryota</taxon>
        <taxon>Metazoa</taxon>
        <taxon>Ecdysozoa</taxon>
        <taxon>Nematoda</taxon>
        <taxon>Chromadorea</taxon>
        <taxon>Rhabditida</taxon>
        <taxon>Rhabditina</taxon>
        <taxon>Rhabditomorpha</taxon>
        <taxon>Rhabditoidea</taxon>
        <taxon>Rhabditidae</taxon>
        <taxon>Peloderinae</taxon>
        <taxon>Caenorhabditis</taxon>
    </lineage>
</organism>
<sequence>MSAPPTETMYMHRGCLSALADDGKQNEPQMALQLLKRPRPLPSFKDEEKGIHAQWKIKGYYYKKDGLPKISIRGQARVQYAQLVIEGKLPNTVTKKALVNIGYIENSGDILDIRGCNYRLLIFGVDHVEVKPVKDDQQLRISKLHPFNCFKFW</sequence>
<evidence type="ECO:0000313" key="2">
    <source>
        <dbReference type="Proteomes" id="UP000835052"/>
    </source>
</evidence>
<reference evidence="1" key="1">
    <citation type="submission" date="2020-10" db="EMBL/GenBank/DDBJ databases">
        <authorList>
            <person name="Kikuchi T."/>
        </authorList>
    </citation>
    <scope>NUCLEOTIDE SEQUENCE</scope>
    <source>
        <strain evidence="1">NKZ352</strain>
    </source>
</reference>
<dbReference type="AlphaFoldDB" id="A0A8S1GW88"/>
<accession>A0A8S1GW88</accession>
<comment type="caution">
    <text evidence="1">The sequence shown here is derived from an EMBL/GenBank/DDBJ whole genome shotgun (WGS) entry which is preliminary data.</text>
</comment>
<proteinExistence type="predicted"/>
<evidence type="ECO:0000313" key="1">
    <source>
        <dbReference type="EMBL" id="CAD6187132.1"/>
    </source>
</evidence>
<name>A0A8S1GW88_9PELO</name>
<dbReference type="OrthoDB" id="5868196at2759"/>
<protein>
    <submittedName>
        <fullName evidence="1">Uncharacterized protein</fullName>
    </submittedName>
</protein>
<dbReference type="EMBL" id="CAJGYM010000006">
    <property type="protein sequence ID" value="CAD6187132.1"/>
    <property type="molecule type" value="Genomic_DNA"/>
</dbReference>
<gene>
    <name evidence="1" type="ORF">CAUJ_LOCUS3051</name>
</gene>